<accession>A0A1N7MV44</accession>
<gene>
    <name evidence="2" type="ORF">SAMN05421580_106207</name>
</gene>
<proteinExistence type="predicted"/>
<reference evidence="3" key="1">
    <citation type="submission" date="2017-01" db="EMBL/GenBank/DDBJ databases">
        <authorList>
            <person name="Varghese N."/>
            <person name="Submissions S."/>
        </authorList>
    </citation>
    <scope>NUCLEOTIDE SEQUENCE [LARGE SCALE GENOMIC DNA]</scope>
    <source>
        <strain evidence="3">DSM 19945</strain>
    </source>
</reference>
<evidence type="ECO:0000313" key="3">
    <source>
        <dbReference type="Proteomes" id="UP000186221"/>
    </source>
</evidence>
<protein>
    <submittedName>
        <fullName evidence="2">Uncharacterized protein</fullName>
    </submittedName>
</protein>
<organism evidence="2 3">
    <name type="scientific">Rhodobacter aestuarii</name>
    <dbReference type="NCBI Taxonomy" id="453582"/>
    <lineage>
        <taxon>Bacteria</taxon>
        <taxon>Pseudomonadati</taxon>
        <taxon>Pseudomonadota</taxon>
        <taxon>Alphaproteobacteria</taxon>
        <taxon>Rhodobacterales</taxon>
        <taxon>Rhodobacter group</taxon>
        <taxon>Rhodobacter</taxon>
    </lineage>
</organism>
<feature type="chain" id="PRO_5013247172" evidence="1">
    <location>
        <begin position="24"/>
        <end position="68"/>
    </location>
</feature>
<dbReference type="EMBL" id="FTOG01000006">
    <property type="protein sequence ID" value="SIS89821.1"/>
    <property type="molecule type" value="Genomic_DNA"/>
</dbReference>
<dbReference type="AlphaFoldDB" id="A0A1N7MV44"/>
<sequence length="68" mass="6812">MKTISLTAAAVLLALLGAQSAVAKDCRAYGVCEQECLGGSSATASSAAKQSCKARCMAARKGCATIDQ</sequence>
<name>A0A1N7MV44_9RHOB</name>
<keyword evidence="1" id="KW-0732">Signal</keyword>
<feature type="signal peptide" evidence="1">
    <location>
        <begin position="1"/>
        <end position="23"/>
    </location>
</feature>
<dbReference type="STRING" id="453582.SAMN05421580_106207"/>
<dbReference type="Proteomes" id="UP000186221">
    <property type="component" value="Unassembled WGS sequence"/>
</dbReference>
<evidence type="ECO:0000256" key="1">
    <source>
        <dbReference type="SAM" id="SignalP"/>
    </source>
</evidence>
<evidence type="ECO:0000313" key="2">
    <source>
        <dbReference type="EMBL" id="SIS89821.1"/>
    </source>
</evidence>
<keyword evidence="3" id="KW-1185">Reference proteome</keyword>